<sequence>MPLATTRGPGVIHLSPLKVVAAQLVLPIHDTPDSPGDAGDTVRAMLYPGACLEQSWRAWKCRTSSHGCDADGDDARWFPDFSTGRYARVRDLHIMDKGLTRAFHGGKGQIVAGSFFAVVAAFLSLVRGHAGTLGLFSVVTLALPMLTSSSRCTPSPYMLAYVYAAYHTMKIPDRRKLAKKREEMKRAKEAAAALKAAEAKEGDGDEKKEN</sequence>
<organism evidence="3">
    <name type="scientific">Micromonas pusilla (strain CCMP1545)</name>
    <name type="common">Picoplanktonic green alga</name>
    <dbReference type="NCBI Taxonomy" id="564608"/>
    <lineage>
        <taxon>Eukaryota</taxon>
        <taxon>Viridiplantae</taxon>
        <taxon>Chlorophyta</taxon>
        <taxon>Mamiellophyceae</taxon>
        <taxon>Mamiellales</taxon>
        <taxon>Mamiellaceae</taxon>
        <taxon>Micromonas</taxon>
    </lineage>
</organism>
<dbReference type="Proteomes" id="UP000001876">
    <property type="component" value="Unassembled WGS sequence"/>
</dbReference>
<gene>
    <name evidence="2" type="ORF">MICPUCDRAFT_42623</name>
</gene>
<evidence type="ECO:0000256" key="1">
    <source>
        <dbReference type="SAM" id="MobiDB-lite"/>
    </source>
</evidence>
<feature type="region of interest" description="Disordered" evidence="1">
    <location>
        <begin position="188"/>
        <end position="210"/>
    </location>
</feature>
<evidence type="ECO:0000313" key="3">
    <source>
        <dbReference type="Proteomes" id="UP000001876"/>
    </source>
</evidence>
<dbReference type="KEGG" id="mpp:MICPUCDRAFT_42623"/>
<keyword evidence="3" id="KW-1185">Reference proteome</keyword>
<dbReference type="RefSeq" id="XP_003063358.1">
    <property type="nucleotide sequence ID" value="XM_003063312.1"/>
</dbReference>
<name>C1N5G6_MICPC</name>
<evidence type="ECO:0000313" key="2">
    <source>
        <dbReference type="EMBL" id="EEH52494.1"/>
    </source>
</evidence>
<proteinExistence type="predicted"/>
<dbReference type="EMBL" id="GG663748">
    <property type="protein sequence ID" value="EEH52494.1"/>
    <property type="molecule type" value="Genomic_DNA"/>
</dbReference>
<feature type="compositionally biased region" description="Basic and acidic residues" evidence="1">
    <location>
        <begin position="197"/>
        <end position="210"/>
    </location>
</feature>
<protein>
    <submittedName>
        <fullName evidence="2">Predicted protein</fullName>
    </submittedName>
</protein>
<dbReference type="AlphaFoldDB" id="C1N5G6"/>
<accession>C1N5G6</accession>
<reference evidence="2 3" key="1">
    <citation type="journal article" date="2009" name="Science">
        <title>Green evolution and dynamic adaptations revealed by genomes of the marine picoeukaryotes Micromonas.</title>
        <authorList>
            <person name="Worden A.Z."/>
            <person name="Lee J.H."/>
            <person name="Mock T."/>
            <person name="Rouze P."/>
            <person name="Simmons M.P."/>
            <person name="Aerts A.L."/>
            <person name="Allen A.E."/>
            <person name="Cuvelier M.L."/>
            <person name="Derelle E."/>
            <person name="Everett M.V."/>
            <person name="Foulon E."/>
            <person name="Grimwood J."/>
            <person name="Gundlach H."/>
            <person name="Henrissat B."/>
            <person name="Napoli C."/>
            <person name="McDonald S.M."/>
            <person name="Parker M.S."/>
            <person name="Rombauts S."/>
            <person name="Salamov A."/>
            <person name="Von Dassow P."/>
            <person name="Badger J.H."/>
            <person name="Coutinho P.M."/>
            <person name="Demir E."/>
            <person name="Dubchak I."/>
            <person name="Gentemann C."/>
            <person name="Eikrem W."/>
            <person name="Gready J.E."/>
            <person name="John U."/>
            <person name="Lanier W."/>
            <person name="Lindquist E.A."/>
            <person name="Lucas S."/>
            <person name="Mayer K.F."/>
            <person name="Moreau H."/>
            <person name="Not F."/>
            <person name="Otillar R."/>
            <person name="Panaud O."/>
            <person name="Pangilinan J."/>
            <person name="Paulsen I."/>
            <person name="Piegu B."/>
            <person name="Poliakov A."/>
            <person name="Robbens S."/>
            <person name="Schmutz J."/>
            <person name="Toulza E."/>
            <person name="Wyss T."/>
            <person name="Zelensky A."/>
            <person name="Zhou K."/>
            <person name="Armbrust E.V."/>
            <person name="Bhattacharya D."/>
            <person name="Goodenough U.W."/>
            <person name="Van de Peer Y."/>
            <person name="Grigoriev I.V."/>
        </authorList>
    </citation>
    <scope>NUCLEOTIDE SEQUENCE [LARGE SCALE GENOMIC DNA]</scope>
    <source>
        <strain evidence="2 3">CCMP1545</strain>
    </source>
</reference>
<dbReference type="GeneID" id="9688603"/>